<proteinExistence type="predicted"/>
<keyword evidence="1" id="KW-0812">Transmembrane</keyword>
<dbReference type="InterPro" id="IPR027417">
    <property type="entry name" value="P-loop_NTPase"/>
</dbReference>
<evidence type="ECO:0000313" key="2">
    <source>
        <dbReference type="EMBL" id="RMZ14195.1"/>
    </source>
</evidence>
<dbReference type="InterPro" id="IPR040632">
    <property type="entry name" value="Sulfotransfer_4"/>
</dbReference>
<dbReference type="Proteomes" id="UP000269539">
    <property type="component" value="Unassembled WGS sequence"/>
</dbReference>
<evidence type="ECO:0000313" key="3">
    <source>
        <dbReference type="Proteomes" id="UP000269539"/>
    </source>
</evidence>
<accession>A0A3M7HMG5</accession>
<feature type="transmembrane region" description="Helical" evidence="1">
    <location>
        <begin position="124"/>
        <end position="141"/>
    </location>
</feature>
<gene>
    <name evidence="2" type="ORF">D0864_00251</name>
</gene>
<keyword evidence="1" id="KW-0472">Membrane</keyword>
<keyword evidence="1" id="KW-1133">Transmembrane helix</keyword>
<dbReference type="Pfam" id="PF17784">
    <property type="entry name" value="Sulfotransfer_4"/>
    <property type="match status" value="1"/>
</dbReference>
<dbReference type="EMBL" id="QWIO01000011">
    <property type="protein sequence ID" value="RMZ14195.1"/>
    <property type="molecule type" value="Genomic_DNA"/>
</dbReference>
<dbReference type="PANTHER" id="PTHR36978">
    <property type="entry name" value="P-LOOP CONTAINING NUCLEOTIDE TRIPHOSPHATE HYDROLASE"/>
    <property type="match status" value="1"/>
</dbReference>
<reference evidence="2 3" key="1">
    <citation type="journal article" date="2018" name="BMC Genomics">
        <title>Genomic evidence for intraspecific hybridization in a clonal and extremely halotolerant yeast.</title>
        <authorList>
            <person name="Gostincar C."/>
            <person name="Stajich J.E."/>
            <person name="Zupancic J."/>
            <person name="Zalar P."/>
            <person name="Gunde-Cimerman N."/>
        </authorList>
    </citation>
    <scope>NUCLEOTIDE SEQUENCE [LARGE SCALE GENOMIC DNA]</scope>
    <source>
        <strain evidence="2 3">EXF-10513</strain>
    </source>
</reference>
<dbReference type="Gene3D" id="3.40.50.300">
    <property type="entry name" value="P-loop containing nucleotide triphosphate hydrolases"/>
    <property type="match status" value="1"/>
</dbReference>
<dbReference type="PANTHER" id="PTHR36978:SF4">
    <property type="entry name" value="P-LOOP CONTAINING NUCLEOSIDE TRIPHOSPHATE HYDROLASE PROTEIN"/>
    <property type="match status" value="1"/>
</dbReference>
<protein>
    <submittedName>
        <fullName evidence="2">Uncharacterized protein</fullName>
    </submittedName>
</protein>
<sequence length="146" mass="16629">MAFCENANDPFIGLLGKLDPGFLGRVMGVGSCITSITAGFAGNKHEARVGSKRAYRHHYRDVEAFVPKERLLEFRLQEGWEPLCEVLGREVPDVPFPHVNEEESNRLAFETIAKIGMKRVMKKAFMVLTLVAVPAGSWWYYLRMRR</sequence>
<name>A0A3M7HMG5_HORWE</name>
<comment type="caution">
    <text evidence="2">The sequence shown here is derived from an EMBL/GenBank/DDBJ whole genome shotgun (WGS) entry which is preliminary data.</text>
</comment>
<dbReference type="AlphaFoldDB" id="A0A3M7HMG5"/>
<feature type="transmembrane region" description="Helical" evidence="1">
    <location>
        <begin position="22"/>
        <end position="43"/>
    </location>
</feature>
<evidence type="ECO:0000256" key="1">
    <source>
        <dbReference type="SAM" id="Phobius"/>
    </source>
</evidence>
<organism evidence="2 3">
    <name type="scientific">Hortaea werneckii</name>
    <name type="common">Black yeast</name>
    <name type="synonym">Cladosporium werneckii</name>
    <dbReference type="NCBI Taxonomy" id="91943"/>
    <lineage>
        <taxon>Eukaryota</taxon>
        <taxon>Fungi</taxon>
        <taxon>Dikarya</taxon>
        <taxon>Ascomycota</taxon>
        <taxon>Pezizomycotina</taxon>
        <taxon>Dothideomycetes</taxon>
        <taxon>Dothideomycetidae</taxon>
        <taxon>Mycosphaerellales</taxon>
        <taxon>Teratosphaeriaceae</taxon>
        <taxon>Hortaea</taxon>
    </lineage>
</organism>